<evidence type="ECO:0000313" key="2">
    <source>
        <dbReference type="Proteomes" id="UP000290289"/>
    </source>
</evidence>
<sequence>MNNEKAEFARNIDVVGRQSVLPHQKLTSTFQMLANGARCSCRHTSGQGLALIPNCHIPTQAPTTSQALLRRSTILSALGLDHALMNSHEKFLVGHPLWECSRPNSLNFGVPTEPEASELLKGLMLGRGWNIHIRLKRSTPLGDVGCYTVCSILVTRTKKWHICVHFL</sequence>
<protein>
    <submittedName>
        <fullName evidence="1">Uncharacterized protein</fullName>
    </submittedName>
</protein>
<reference evidence="1 2" key="1">
    <citation type="submission" date="2018-10" db="EMBL/GenBank/DDBJ databases">
        <title>A high-quality apple genome assembly.</title>
        <authorList>
            <person name="Hu J."/>
        </authorList>
    </citation>
    <scope>NUCLEOTIDE SEQUENCE [LARGE SCALE GENOMIC DNA]</scope>
    <source>
        <strain evidence="2">cv. HFTH1</strain>
        <tissue evidence="1">Young leaf</tissue>
    </source>
</reference>
<keyword evidence="2" id="KW-1185">Reference proteome</keyword>
<accession>A0A498IAN8</accession>
<name>A0A498IAN8_MALDO</name>
<comment type="caution">
    <text evidence="1">The sequence shown here is derived from an EMBL/GenBank/DDBJ whole genome shotgun (WGS) entry which is preliminary data.</text>
</comment>
<dbReference type="Proteomes" id="UP000290289">
    <property type="component" value="Chromosome 12"/>
</dbReference>
<dbReference type="EMBL" id="RDQH01000338">
    <property type="protein sequence ID" value="RXH80818.1"/>
    <property type="molecule type" value="Genomic_DNA"/>
</dbReference>
<proteinExistence type="predicted"/>
<gene>
    <name evidence="1" type="ORF">DVH24_004732</name>
</gene>
<evidence type="ECO:0000313" key="1">
    <source>
        <dbReference type="EMBL" id="RXH80818.1"/>
    </source>
</evidence>
<dbReference type="AlphaFoldDB" id="A0A498IAN8"/>
<organism evidence="1 2">
    <name type="scientific">Malus domestica</name>
    <name type="common">Apple</name>
    <name type="synonym">Pyrus malus</name>
    <dbReference type="NCBI Taxonomy" id="3750"/>
    <lineage>
        <taxon>Eukaryota</taxon>
        <taxon>Viridiplantae</taxon>
        <taxon>Streptophyta</taxon>
        <taxon>Embryophyta</taxon>
        <taxon>Tracheophyta</taxon>
        <taxon>Spermatophyta</taxon>
        <taxon>Magnoliopsida</taxon>
        <taxon>eudicotyledons</taxon>
        <taxon>Gunneridae</taxon>
        <taxon>Pentapetalae</taxon>
        <taxon>rosids</taxon>
        <taxon>fabids</taxon>
        <taxon>Rosales</taxon>
        <taxon>Rosaceae</taxon>
        <taxon>Amygdaloideae</taxon>
        <taxon>Maleae</taxon>
        <taxon>Malus</taxon>
    </lineage>
</organism>